<keyword evidence="2" id="KW-1133">Transmembrane helix</keyword>
<proteinExistence type="predicted"/>
<feature type="compositionally biased region" description="Polar residues" evidence="1">
    <location>
        <begin position="250"/>
        <end position="275"/>
    </location>
</feature>
<keyword evidence="2" id="KW-0812">Transmembrane</keyword>
<feature type="region of interest" description="Disordered" evidence="1">
    <location>
        <begin position="250"/>
        <end position="288"/>
    </location>
</feature>
<accession>A0ABW8L6M4</accession>
<evidence type="ECO:0000313" key="3">
    <source>
        <dbReference type="EMBL" id="MFK4000551.1"/>
    </source>
</evidence>
<evidence type="ECO:0000256" key="1">
    <source>
        <dbReference type="SAM" id="MobiDB-lite"/>
    </source>
</evidence>
<evidence type="ECO:0000256" key="2">
    <source>
        <dbReference type="SAM" id="Phobius"/>
    </source>
</evidence>
<evidence type="ECO:0008006" key="5">
    <source>
        <dbReference type="Google" id="ProtNLM"/>
    </source>
</evidence>
<organism evidence="3 4">
    <name type="scientific">Psychrobacter namhaensis</name>
    <dbReference type="NCBI Taxonomy" id="292734"/>
    <lineage>
        <taxon>Bacteria</taxon>
        <taxon>Pseudomonadati</taxon>
        <taxon>Pseudomonadota</taxon>
        <taxon>Gammaproteobacteria</taxon>
        <taxon>Moraxellales</taxon>
        <taxon>Moraxellaceae</taxon>
        <taxon>Psychrobacter</taxon>
    </lineage>
</organism>
<gene>
    <name evidence="3" type="ORF">ACI2I3_04265</name>
</gene>
<keyword evidence="2" id="KW-0472">Membrane</keyword>
<dbReference type="EMBL" id="JBJDPD010000004">
    <property type="protein sequence ID" value="MFK4000551.1"/>
    <property type="molecule type" value="Genomic_DNA"/>
</dbReference>
<evidence type="ECO:0000313" key="4">
    <source>
        <dbReference type="Proteomes" id="UP001620234"/>
    </source>
</evidence>
<comment type="caution">
    <text evidence="3">The sequence shown here is derived from an EMBL/GenBank/DDBJ whole genome shotgun (WGS) entry which is preliminary data.</text>
</comment>
<name>A0ABW8L6M4_9GAMM</name>
<reference evidence="3 4" key="1">
    <citation type="submission" date="2024-11" db="EMBL/GenBank/DDBJ databases">
        <title>The Natural Products Discovery Center: Release of the First 8490 Sequenced Strains for Exploring Actinobacteria Biosynthetic Diversity.</title>
        <authorList>
            <person name="Kalkreuter E."/>
            <person name="Kautsar S.A."/>
            <person name="Yang D."/>
            <person name="Bader C.D."/>
            <person name="Teijaro C.N."/>
            <person name="Fluegel L."/>
            <person name="Davis C.M."/>
            <person name="Simpson J.R."/>
            <person name="Lauterbach L."/>
            <person name="Steele A.D."/>
            <person name="Gui C."/>
            <person name="Meng S."/>
            <person name="Li G."/>
            <person name="Viehrig K."/>
            <person name="Ye F."/>
            <person name="Su P."/>
            <person name="Kiefer A.F."/>
            <person name="Nichols A."/>
            <person name="Cepeda A.J."/>
            <person name="Yan W."/>
            <person name="Fan B."/>
            <person name="Jiang Y."/>
            <person name="Adhikari A."/>
            <person name="Zheng C.-J."/>
            <person name="Schuster L."/>
            <person name="Cowan T.M."/>
            <person name="Smanski M.J."/>
            <person name="Chevrette M.G."/>
            <person name="De Carvalho L.P.S."/>
            <person name="Shen B."/>
        </authorList>
    </citation>
    <scope>NUCLEOTIDE SEQUENCE [LARGE SCALE GENOMIC DNA]</scope>
    <source>
        <strain evidence="3 4">NPDC077433</strain>
    </source>
</reference>
<dbReference type="Proteomes" id="UP001620234">
    <property type="component" value="Unassembled WGS sequence"/>
</dbReference>
<dbReference type="RefSeq" id="WP_230708914.1">
    <property type="nucleotide sequence ID" value="NZ_JBJDPD010000004.1"/>
</dbReference>
<protein>
    <recommendedName>
        <fullName evidence="5">Uroporphyrin-3 C-methyltransferase</fullName>
    </recommendedName>
</protein>
<sequence>MPINSESLSKDPSAVQQRRQATVFLLRLQWLVIFLLIAALLWLYISQQRFEHHVNERLQSNEQVVSRLNEMDDRLFAMSQQTLPEPRAAASSQAQNQLDLLRIQIQAADRLLADNNHSAAIDLLRGLHWQLSQSSNEIAPALTVVIKQSLTKDIERLQAKSAQPSPWQLHNLAIQNIQDFLHSHERFTHAATQSQNTDSDVSLTRRQLMIHEVIMTLNLASQASNMREREPLIGYLRQARKQLQTLVTQESTSAVTGSKAATANSEKTSRSTSAGIANKSHDNNLSTKAAPTDISEVIDWLDRLIANAPKPTPLLTTQILDKPQR</sequence>
<keyword evidence="4" id="KW-1185">Reference proteome</keyword>
<feature type="transmembrane region" description="Helical" evidence="2">
    <location>
        <begin position="21"/>
        <end position="45"/>
    </location>
</feature>